<organism evidence="9 10">
    <name type="scientific">Rhodococcus rhodnii LMG 5362</name>
    <dbReference type="NCBI Taxonomy" id="1273125"/>
    <lineage>
        <taxon>Bacteria</taxon>
        <taxon>Bacillati</taxon>
        <taxon>Actinomycetota</taxon>
        <taxon>Actinomycetes</taxon>
        <taxon>Mycobacteriales</taxon>
        <taxon>Nocardiaceae</taxon>
        <taxon>Rhodococcus</taxon>
    </lineage>
</organism>
<dbReference type="SUPFAM" id="SSF52518">
    <property type="entry name" value="Thiamin diphosphate-binding fold (THDP-binding)"/>
    <property type="match status" value="2"/>
</dbReference>
<dbReference type="InterPro" id="IPR029061">
    <property type="entry name" value="THDP-binding"/>
</dbReference>
<dbReference type="Pfam" id="PF20169">
    <property type="entry name" value="DUF6537"/>
    <property type="match status" value="1"/>
</dbReference>
<dbReference type="PATRIC" id="fig|1273125.3.peg.922"/>
<keyword evidence="10" id="KW-1185">Reference proteome</keyword>
<dbReference type="InterPro" id="IPR011766">
    <property type="entry name" value="TPP_enzyme_TPP-bd"/>
</dbReference>
<dbReference type="GO" id="GO:0000287">
    <property type="term" value="F:magnesium ion binding"/>
    <property type="evidence" value="ECO:0007669"/>
    <property type="project" value="UniProtKB-ARBA"/>
</dbReference>
<comment type="caution">
    <text evidence="9">The sequence shown here is derived from an EMBL/GenBank/DDBJ whole genome shotgun (WGS) entry which is preliminary data.</text>
</comment>
<dbReference type="PANTHER" id="PTHR48084">
    <property type="entry name" value="2-OXOGLUTARATE OXIDOREDUCTASE SUBUNIT KORB-RELATED"/>
    <property type="match status" value="1"/>
</dbReference>
<reference evidence="9 10" key="1">
    <citation type="journal article" date="2013" name="Genome Announc.">
        <title>Draft Genome Sequence of Rhodococcus rhodnii Strain LMG5362, a Symbiont of Rhodnius prolixus (Hemiptera, Reduviidae, Triatominae), the Principle Vector of Trypanosoma cruzi.</title>
        <authorList>
            <person name="Pachebat J.A."/>
            <person name="van Keulen G."/>
            <person name="Whitten M.M."/>
            <person name="Girdwood S."/>
            <person name="Del Sol R."/>
            <person name="Dyson P.J."/>
            <person name="Facey P.D."/>
        </authorList>
    </citation>
    <scope>NUCLEOTIDE SEQUENCE [LARGE SCALE GENOMIC DNA]</scope>
    <source>
        <strain evidence="9 10">LMG 5362</strain>
    </source>
</reference>
<keyword evidence="4" id="KW-0560">Oxidoreductase</keyword>
<accession>R7WQX0</accession>
<dbReference type="SUPFAM" id="SSF53323">
    <property type="entry name" value="Pyruvate-ferredoxin oxidoreductase, PFOR, domain III"/>
    <property type="match status" value="1"/>
</dbReference>
<dbReference type="GO" id="GO:0030976">
    <property type="term" value="F:thiamine pyrophosphate binding"/>
    <property type="evidence" value="ECO:0007669"/>
    <property type="project" value="InterPro"/>
</dbReference>
<dbReference type="PROSITE" id="PS51379">
    <property type="entry name" value="4FE4S_FER_2"/>
    <property type="match status" value="1"/>
</dbReference>
<dbReference type="EMBL" id="APMY01000028">
    <property type="protein sequence ID" value="EOM77712.1"/>
    <property type="molecule type" value="Genomic_DNA"/>
</dbReference>
<keyword evidence="3" id="KW-0249">Electron transport</keyword>
<evidence type="ECO:0000256" key="3">
    <source>
        <dbReference type="ARBA" id="ARBA00022982"/>
    </source>
</evidence>
<keyword evidence="5" id="KW-0408">Iron</keyword>
<evidence type="ECO:0000313" key="10">
    <source>
        <dbReference type="Proteomes" id="UP000013525"/>
    </source>
</evidence>
<dbReference type="eggNOG" id="COG4231">
    <property type="taxonomic scope" value="Bacteria"/>
</dbReference>
<dbReference type="GO" id="GO:0016625">
    <property type="term" value="F:oxidoreductase activity, acting on the aldehyde or oxo group of donors, iron-sulfur protein as acceptor"/>
    <property type="evidence" value="ECO:0007669"/>
    <property type="project" value="UniProtKB-ARBA"/>
</dbReference>
<dbReference type="AlphaFoldDB" id="R7WQX0"/>
<evidence type="ECO:0000259" key="8">
    <source>
        <dbReference type="PROSITE" id="PS51379"/>
    </source>
</evidence>
<dbReference type="GO" id="GO:0051539">
    <property type="term" value="F:4 iron, 4 sulfur cluster binding"/>
    <property type="evidence" value="ECO:0007669"/>
    <property type="project" value="UniProtKB-KW"/>
</dbReference>
<dbReference type="InterPro" id="IPR002869">
    <property type="entry name" value="Pyrv_flavodox_OxRed_cen"/>
</dbReference>
<dbReference type="PANTHER" id="PTHR48084:SF3">
    <property type="entry name" value="SUBUNIT OF PYRUVATE:FLAVODOXIN OXIDOREDUCTASE"/>
    <property type="match status" value="1"/>
</dbReference>
<dbReference type="eggNOG" id="COG1014">
    <property type="taxonomic scope" value="Bacteria"/>
</dbReference>
<dbReference type="InterPro" id="IPR046667">
    <property type="entry name" value="DUF6537"/>
</dbReference>
<evidence type="ECO:0000313" key="9">
    <source>
        <dbReference type="EMBL" id="EOM77712.1"/>
    </source>
</evidence>
<feature type="region of interest" description="Disordered" evidence="7">
    <location>
        <begin position="1"/>
        <end position="58"/>
    </location>
</feature>
<keyword evidence="1" id="KW-0813">Transport</keyword>
<dbReference type="Gene3D" id="3.40.50.970">
    <property type="match status" value="1"/>
</dbReference>
<keyword evidence="2" id="KW-0479">Metal-binding</keyword>
<dbReference type="Proteomes" id="UP000013525">
    <property type="component" value="Unassembled WGS sequence"/>
</dbReference>
<dbReference type="Pfam" id="PF01558">
    <property type="entry name" value="POR"/>
    <property type="match status" value="1"/>
</dbReference>
<name>R7WQX0_9NOCA</name>
<dbReference type="NCBIfam" id="NF009588">
    <property type="entry name" value="PRK13029.1"/>
    <property type="match status" value="1"/>
</dbReference>
<evidence type="ECO:0000256" key="2">
    <source>
        <dbReference type="ARBA" id="ARBA00022485"/>
    </source>
</evidence>
<evidence type="ECO:0000256" key="7">
    <source>
        <dbReference type="SAM" id="MobiDB-lite"/>
    </source>
</evidence>
<sequence length="1193" mass="126315">MDHSGGTSRPRRRAILGAVTPGEPPMTQLYEPHDTTTDRPVSAPGAPSPDMLSDRYRPGARPALLSGVQAIGRALVEQHALDLRAGRTVATFVSGYQGSPLAGVDKMLTGIDGLTGEHDVHFVPGLNEELAATAVWGSQNPIGGQDRDGVVGVWYGKGPGLDRSGDAMRHGSMYGAHPSGGVLAYVGDDPASKSSTVPAASERLLAALDMPVLFPRDANEIVAFSLHGIALSRASGCWVGMKIVSDVADGLSTYTLDTTALGITVPQLDWNGSPWRYEQRVLAAPPDSLLAEAALVGPRWAMVEAYGAANDLDSLDVDPADAWLAIVAPGTAYDAVRQALRDLGLGDAELERAGVRLLRVGMPYPLGGDRVRRAARGVAQVLVVEEKSPFVERQVRDALYDAATRPAVHGRRGADGTPLIPADGELTADRLAAPLRAVLGERLTLPRPRPPRLELTVLPTARTASFCSGCPHNRSTVVPDGSLAAGGIGCHTMVTMSSRPDVAVTGLTQMGGEGAQWIGQAPFTSEGHIFQNLGDGTYFHSGQLAVQAAVAAGVNVTYKLLYNGAVAMTGAQHPEGERGIAELTLKLAADGVRRIVVCSDEPRRHRGSRLAAGTLVWDRDRLDEAQRMLRDEPGVTVLIYDQHCAADVRRQRKRGTMPVRSTRVVINEAVCEGCGDCGVKSNCLSVQPVETEFGRKTRIDQTSCNTDYSCLDGNCPSFVTVEAPDEAPERTVTPPPHVPDPAAAPPSRTWNVFLAGIGGTGIVTVNQVLATAAASAGYVASGLDQTGLSQKAGPVTSHLKFSVSDLDASNRVGAASADCVLAFDLLTAADARWVDQGDAQRTVTVASTSRTPTGAMIHDASLAYPDESDMLARLDARCARLVTMDALAAAQRLFGDTTTANFLLVGAAVQSGAVPLEPAAIERAITVNGVSVEENLAAFGWGRAAVADPAAFARATDPLRARAEARPVRALDRCTIEGPVRALVDTRAADLVRHTGERLARRYVDAVQRAWDAERRLGERTDFSAALARGWHKLAAYKDEYEVAALLTDPAFTDTIGRQVPGASRPTFRLHPPLLKALGREGKIGFSPRTHGALRVLAGAKRLRGTVLDPFGHTAVRKLERALIAHYDATTADLATRLTERTYDEATATAAAADLVRGYEEVKLRSVVRYVDRLTELGVAVPVGITGPASAAE</sequence>
<dbReference type="InterPro" id="IPR051457">
    <property type="entry name" value="2-oxoacid:Fd_oxidoreductase"/>
</dbReference>
<dbReference type="InterPro" id="IPR009014">
    <property type="entry name" value="Transketo_C/PFOR_II"/>
</dbReference>
<evidence type="ECO:0000256" key="4">
    <source>
        <dbReference type="ARBA" id="ARBA00023002"/>
    </source>
</evidence>
<dbReference type="Gene3D" id="3.40.50.920">
    <property type="match status" value="1"/>
</dbReference>
<dbReference type="SUPFAM" id="SSF52922">
    <property type="entry name" value="TK C-terminal domain-like"/>
    <property type="match status" value="1"/>
</dbReference>
<dbReference type="Gene3D" id="3.40.920.10">
    <property type="entry name" value="Pyruvate-ferredoxin oxidoreductase, PFOR, domain III"/>
    <property type="match status" value="1"/>
</dbReference>
<evidence type="ECO:0000256" key="1">
    <source>
        <dbReference type="ARBA" id="ARBA00022448"/>
    </source>
</evidence>
<dbReference type="InterPro" id="IPR017896">
    <property type="entry name" value="4Fe4S_Fe-S-bd"/>
</dbReference>
<proteinExistence type="predicted"/>
<evidence type="ECO:0000256" key="6">
    <source>
        <dbReference type="ARBA" id="ARBA00023014"/>
    </source>
</evidence>
<dbReference type="CDD" id="cd07034">
    <property type="entry name" value="TPP_PYR_PFOR_IOR-alpha_like"/>
    <property type="match status" value="1"/>
</dbReference>
<dbReference type="NCBIfam" id="NF009589">
    <property type="entry name" value="PRK13030.1"/>
    <property type="match status" value="1"/>
</dbReference>
<dbReference type="InterPro" id="IPR019752">
    <property type="entry name" value="Pyrv/ketoisovalerate_OxRed_cat"/>
</dbReference>
<feature type="domain" description="4Fe-4S ferredoxin-type" evidence="8">
    <location>
        <begin position="662"/>
        <end position="694"/>
    </location>
</feature>
<protein>
    <submittedName>
        <fullName evidence="9">Indolepyruvate ferredoxin oxidoreductase</fullName>
    </submittedName>
</protein>
<keyword evidence="2" id="KW-0004">4Fe-4S</keyword>
<keyword evidence="9" id="KW-0670">Pyruvate</keyword>
<dbReference type="Pfam" id="PF02775">
    <property type="entry name" value="TPP_enzyme_C"/>
    <property type="match status" value="1"/>
</dbReference>
<evidence type="ECO:0000256" key="5">
    <source>
        <dbReference type="ARBA" id="ARBA00023004"/>
    </source>
</evidence>
<gene>
    <name evidence="9" type="ORF">Rrhod_0955</name>
</gene>
<dbReference type="GO" id="GO:0045333">
    <property type="term" value="P:cellular respiration"/>
    <property type="evidence" value="ECO:0007669"/>
    <property type="project" value="UniProtKB-ARBA"/>
</dbReference>
<dbReference type="InterPro" id="IPR002880">
    <property type="entry name" value="Pyrv_Fd/Flavodoxin_OxRdtase_N"/>
</dbReference>
<keyword evidence="6" id="KW-0411">Iron-sulfur</keyword>